<proteinExistence type="predicted"/>
<evidence type="ECO:0000313" key="2">
    <source>
        <dbReference type="Proteomes" id="UP001224775"/>
    </source>
</evidence>
<reference evidence="1" key="1">
    <citation type="submission" date="2023-06" db="EMBL/GenBank/DDBJ databases">
        <title>Survivors Of The Sea: Transcriptome response of Skeletonema marinoi to long-term dormancy.</title>
        <authorList>
            <person name="Pinder M.I.M."/>
            <person name="Kourtchenko O."/>
            <person name="Robertson E.K."/>
            <person name="Larsson T."/>
            <person name="Maumus F."/>
            <person name="Osuna-Cruz C.M."/>
            <person name="Vancaester E."/>
            <person name="Stenow R."/>
            <person name="Vandepoele K."/>
            <person name="Ploug H."/>
            <person name="Bruchert V."/>
            <person name="Godhe A."/>
            <person name="Topel M."/>
        </authorList>
    </citation>
    <scope>NUCLEOTIDE SEQUENCE</scope>
    <source>
        <strain evidence="1">R05AC</strain>
    </source>
</reference>
<protein>
    <submittedName>
        <fullName evidence="1">Uncharacterized protein</fullName>
    </submittedName>
</protein>
<comment type="caution">
    <text evidence="1">The sequence shown here is derived from an EMBL/GenBank/DDBJ whole genome shotgun (WGS) entry which is preliminary data.</text>
</comment>
<dbReference type="AlphaFoldDB" id="A0AAD8Y0J4"/>
<organism evidence="1 2">
    <name type="scientific">Skeletonema marinoi</name>
    <dbReference type="NCBI Taxonomy" id="267567"/>
    <lineage>
        <taxon>Eukaryota</taxon>
        <taxon>Sar</taxon>
        <taxon>Stramenopiles</taxon>
        <taxon>Ochrophyta</taxon>
        <taxon>Bacillariophyta</taxon>
        <taxon>Coscinodiscophyceae</taxon>
        <taxon>Thalassiosirophycidae</taxon>
        <taxon>Thalassiosirales</taxon>
        <taxon>Skeletonemataceae</taxon>
        <taxon>Skeletonema</taxon>
        <taxon>Skeletonema marinoi-dohrnii complex</taxon>
    </lineage>
</organism>
<sequence>MTEQRGDYIGSYGGARRRMSAFGTSIATDASLLLASLEQAPVEDEAEAALIEVLERRQVTFDGNLPTSTPHGVCGHLMSCPHLITF</sequence>
<name>A0AAD8Y0J4_9STRA</name>
<dbReference type="EMBL" id="JATAAI010000027">
    <property type="protein sequence ID" value="KAK1736999.1"/>
    <property type="molecule type" value="Genomic_DNA"/>
</dbReference>
<dbReference type="Proteomes" id="UP001224775">
    <property type="component" value="Unassembled WGS sequence"/>
</dbReference>
<accession>A0AAD8Y0J4</accession>
<gene>
    <name evidence="1" type="ORF">QTG54_012444</name>
</gene>
<keyword evidence="2" id="KW-1185">Reference proteome</keyword>
<evidence type="ECO:0000313" key="1">
    <source>
        <dbReference type="EMBL" id="KAK1736999.1"/>
    </source>
</evidence>